<protein>
    <submittedName>
        <fullName evidence="1">Uncharacterized protein</fullName>
    </submittedName>
</protein>
<evidence type="ECO:0000313" key="1">
    <source>
        <dbReference type="EMBL" id="RQM31131.1"/>
    </source>
</evidence>
<accession>A0A3R7WPD5</accession>
<name>A0A3R7WPD5_APHAT</name>
<sequence>MSKKYPSFSRFRKDVKDLFFYFWYSDCAAVVHAAAAASQVEVDRLTVVFDSLAPLDAGATGSHISKDRGVAVQFPSFPASEAACGPAGRTLEYVNFTLNTLNIPTDESLWLQAALCPSANGLPNCVKSDTPARITIETFDRRVKFQWFPAVPIVLEPATTYWFTVLSNGETKDKFPIWLDGTKEFSTANDPRNEVLVAYTEKEGGPWDVLVRDDGNRLVPSFEVYAS</sequence>
<dbReference type="VEuPathDB" id="FungiDB:H257_19202"/>
<evidence type="ECO:0000313" key="2">
    <source>
        <dbReference type="Proteomes" id="UP000284702"/>
    </source>
</evidence>
<keyword evidence="2" id="KW-1185">Reference proteome</keyword>
<comment type="caution">
    <text evidence="1">The sequence shown here is derived from an EMBL/GenBank/DDBJ whole genome shotgun (WGS) entry which is preliminary data.</text>
</comment>
<dbReference type="AlphaFoldDB" id="A0A3R7WPD5"/>
<proteinExistence type="predicted"/>
<reference evidence="1" key="1">
    <citation type="submission" date="2018-07" db="EMBL/GenBank/DDBJ databases">
        <title>Annotation of Aphanomyces astaci genome assembly.</title>
        <authorList>
            <person name="Studholme D.J."/>
        </authorList>
    </citation>
    <scope>NUCLEOTIDE SEQUENCE [LARGE SCALE GENOMIC DNA]</scope>
    <source>
        <strain evidence="1">Pc</strain>
    </source>
</reference>
<dbReference type="EMBL" id="MZMZ02000234">
    <property type="protein sequence ID" value="RQM31131.1"/>
    <property type="molecule type" value="Genomic_DNA"/>
</dbReference>
<dbReference type="Proteomes" id="UP000284702">
    <property type="component" value="Unassembled WGS sequence"/>
</dbReference>
<organism evidence="1 2">
    <name type="scientific">Aphanomyces astaci</name>
    <name type="common">Crayfish plague agent</name>
    <dbReference type="NCBI Taxonomy" id="112090"/>
    <lineage>
        <taxon>Eukaryota</taxon>
        <taxon>Sar</taxon>
        <taxon>Stramenopiles</taxon>
        <taxon>Oomycota</taxon>
        <taxon>Saprolegniomycetes</taxon>
        <taxon>Saprolegniales</taxon>
        <taxon>Verrucalvaceae</taxon>
        <taxon>Aphanomyces</taxon>
    </lineage>
</organism>
<gene>
    <name evidence="1" type="ORF">B5M09_013594</name>
</gene>